<feature type="non-terminal residue" evidence="3">
    <location>
        <position position="405"/>
    </location>
</feature>
<sequence>RLKDLTKIDDQRCFLTEEAAADSYVYKSFTKPLKAQTKKKNKDKPLRIKPGILNYSWYHWKRNIERYLKYPQFYKDTSSICLNYDENESTGTLARFAPPNLKEPYCLKLVTLPKLEEEISLNSKLPVSQDQNIIKLLETHQFNAVISSSGLKQIIDYTNTKIKWIIPVVIKDISINDIKKKVVFIDKVLPKVNPSYQDLKYYAYKQLLKSNLCQYKAFSFPTEETPVENSTGNRENSEKAPDENLEKTDEAQKGQSKQRLIHHNVSYKIWSVQKTDNQNTLMKSKAKDKEIKLLIRCKLDACELTEQGALYPVIIKPKIEQQLQYGANIATKSELAREWASLFFRVYSNLYRECEESKIDSEAKQAWLPVDVNYILPVHEENGQIPGTFQGFDNYKHDLQVKKKK</sequence>
<dbReference type="PANTHER" id="PTHR14633:SF3">
    <property type="entry name" value="LITTLE ELONGATION COMPLEX SUBUNIT 2"/>
    <property type="match status" value="1"/>
</dbReference>
<evidence type="ECO:0000313" key="3">
    <source>
        <dbReference type="EMBL" id="RZC38475.1"/>
    </source>
</evidence>
<reference evidence="3 4" key="1">
    <citation type="submission" date="2017-03" db="EMBL/GenBank/DDBJ databases">
        <title>Genome of the blue death feigning beetle - Asbolus verrucosus.</title>
        <authorList>
            <person name="Rider S.D."/>
        </authorList>
    </citation>
    <scope>NUCLEOTIDE SEQUENCE [LARGE SCALE GENOMIC DNA]</scope>
    <source>
        <strain evidence="3">Butters</strain>
        <tissue evidence="3">Head and leg muscle</tissue>
    </source>
</reference>
<accession>A0A482W0E8</accession>
<keyword evidence="4" id="KW-1185">Reference proteome</keyword>
<dbReference type="EMBL" id="QDEB01043005">
    <property type="protein sequence ID" value="RZC38475.1"/>
    <property type="molecule type" value="Genomic_DNA"/>
</dbReference>
<feature type="compositionally biased region" description="Basic and acidic residues" evidence="1">
    <location>
        <begin position="235"/>
        <end position="252"/>
    </location>
</feature>
<dbReference type="GO" id="GO:0045945">
    <property type="term" value="P:positive regulation of transcription by RNA polymerase III"/>
    <property type="evidence" value="ECO:0007669"/>
    <property type="project" value="TreeGrafter"/>
</dbReference>
<feature type="region of interest" description="Disordered" evidence="1">
    <location>
        <begin position="223"/>
        <end position="259"/>
    </location>
</feature>
<dbReference type="GO" id="GO:0042795">
    <property type="term" value="P:snRNA transcription by RNA polymerase II"/>
    <property type="evidence" value="ECO:0007669"/>
    <property type="project" value="TreeGrafter"/>
</dbReference>
<evidence type="ECO:0000256" key="1">
    <source>
        <dbReference type="SAM" id="MobiDB-lite"/>
    </source>
</evidence>
<proteinExistence type="predicted"/>
<dbReference type="InterPro" id="IPR019535">
    <property type="entry name" value="ICE2_C"/>
</dbReference>
<feature type="domain" description="Little elongation complex subunit 2 C-terminal" evidence="2">
    <location>
        <begin position="262"/>
        <end position="352"/>
    </location>
</feature>
<dbReference type="Proteomes" id="UP000292052">
    <property type="component" value="Unassembled WGS sequence"/>
</dbReference>
<organism evidence="3 4">
    <name type="scientific">Asbolus verrucosus</name>
    <name type="common">Desert ironclad beetle</name>
    <dbReference type="NCBI Taxonomy" id="1661398"/>
    <lineage>
        <taxon>Eukaryota</taxon>
        <taxon>Metazoa</taxon>
        <taxon>Ecdysozoa</taxon>
        <taxon>Arthropoda</taxon>
        <taxon>Hexapoda</taxon>
        <taxon>Insecta</taxon>
        <taxon>Pterygota</taxon>
        <taxon>Neoptera</taxon>
        <taxon>Endopterygota</taxon>
        <taxon>Coleoptera</taxon>
        <taxon>Polyphaga</taxon>
        <taxon>Cucujiformia</taxon>
        <taxon>Tenebrionidae</taxon>
        <taxon>Pimeliinae</taxon>
        <taxon>Asbolus</taxon>
    </lineage>
</organism>
<dbReference type="OrthoDB" id="6288737at2759"/>
<comment type="caution">
    <text evidence="3">The sequence shown here is derived from an EMBL/GenBank/DDBJ whole genome shotgun (WGS) entry which is preliminary data.</text>
</comment>
<evidence type="ECO:0000259" key="2">
    <source>
        <dbReference type="Pfam" id="PF10505"/>
    </source>
</evidence>
<dbReference type="STRING" id="1661398.A0A482W0E8"/>
<dbReference type="GO" id="GO:0008023">
    <property type="term" value="C:transcription elongation factor complex"/>
    <property type="evidence" value="ECO:0007669"/>
    <property type="project" value="InterPro"/>
</dbReference>
<dbReference type="AlphaFoldDB" id="A0A482W0E8"/>
<gene>
    <name evidence="3" type="ORF">BDFB_001399</name>
</gene>
<dbReference type="PANTHER" id="PTHR14633">
    <property type="entry name" value="LITTLE ELONGATION COMPLEX SUBUNIT 2"/>
    <property type="match status" value="1"/>
</dbReference>
<dbReference type="GO" id="GO:0042796">
    <property type="term" value="P:snRNA transcription by RNA polymerase III"/>
    <property type="evidence" value="ECO:0007669"/>
    <property type="project" value="TreeGrafter"/>
</dbReference>
<protein>
    <recommendedName>
        <fullName evidence="2">Little elongation complex subunit 2 C-terminal domain-containing protein</fullName>
    </recommendedName>
</protein>
<evidence type="ECO:0000313" key="4">
    <source>
        <dbReference type="Proteomes" id="UP000292052"/>
    </source>
</evidence>
<feature type="non-terminal residue" evidence="3">
    <location>
        <position position="1"/>
    </location>
</feature>
<dbReference type="Pfam" id="PF10505">
    <property type="entry name" value="NARG2_C"/>
    <property type="match status" value="1"/>
</dbReference>
<name>A0A482W0E8_ASBVE</name>